<organism evidence="2 4">
    <name type="scientific">Legionella micdadei</name>
    <name type="common">Tatlockia micdadei</name>
    <dbReference type="NCBI Taxonomy" id="451"/>
    <lineage>
        <taxon>Bacteria</taxon>
        <taxon>Pseudomonadati</taxon>
        <taxon>Pseudomonadota</taxon>
        <taxon>Gammaproteobacteria</taxon>
        <taxon>Legionellales</taxon>
        <taxon>Legionellaceae</taxon>
        <taxon>Legionella</taxon>
    </lineage>
</organism>
<evidence type="ECO:0000313" key="5">
    <source>
        <dbReference type="Proteomes" id="UP000182998"/>
    </source>
</evidence>
<dbReference type="GO" id="GO:0008757">
    <property type="term" value="F:S-adenosylmethionine-dependent methyltransferase activity"/>
    <property type="evidence" value="ECO:0007669"/>
    <property type="project" value="InterPro"/>
</dbReference>
<dbReference type="HOGENOM" id="CLU_1132495_0_0_6"/>
<reference evidence="3 5" key="3">
    <citation type="submission" date="2016-10" db="EMBL/GenBank/DDBJ databases">
        <authorList>
            <person name="Varghese N."/>
            <person name="Submissions S."/>
        </authorList>
    </citation>
    <scope>NUCLEOTIDE SEQUENCE [LARGE SCALE GENOMIC DNA]</scope>
    <source>
        <strain evidence="3 5">ATCC 33218</strain>
    </source>
</reference>
<dbReference type="KEGG" id="tmc:LMI_1521"/>
<keyword evidence="5" id="KW-1185">Reference proteome</keyword>
<dbReference type="InterPro" id="IPR013216">
    <property type="entry name" value="Methyltransf_11"/>
</dbReference>
<keyword evidence="3" id="KW-0489">Methyltransferase</keyword>
<dbReference type="InterPro" id="IPR029063">
    <property type="entry name" value="SAM-dependent_MTases_sf"/>
</dbReference>
<keyword evidence="2" id="KW-0808">Transferase</keyword>
<evidence type="ECO:0000313" key="4">
    <source>
        <dbReference type="Proteomes" id="UP000032414"/>
    </source>
</evidence>
<evidence type="ECO:0000313" key="2">
    <source>
        <dbReference type="EMBL" id="CEG60826.1"/>
    </source>
</evidence>
<dbReference type="PATRIC" id="fig|451.8.peg.2112"/>
<name>A0A098GH68_LEGMI</name>
<dbReference type="Proteomes" id="UP000032414">
    <property type="component" value="Chromosome I"/>
</dbReference>
<evidence type="ECO:0000313" key="3">
    <source>
        <dbReference type="EMBL" id="SCY14409.1"/>
    </source>
</evidence>
<dbReference type="EMBL" id="LN614830">
    <property type="protein sequence ID" value="CEG60826.1"/>
    <property type="molecule type" value="Genomic_DNA"/>
</dbReference>
<sequence>MSFDGQKARFRALEQWFSSAQGLDISDFFESELAHLGEILHGETLLQLGNYGKNPWLQKLHYCHKWNTSPLIDPSSTFRSSFTQLPLDRNSIDCVIAPLVMEAFSHQKNPIDEIDRVLKPMGYAIFFGINPLSLWGLFVRLKRYSIFGHLAGKPTSVLSVKRAMLHRGYVLCNISSFYYIPPVSTKEWLRKLEIFNELGKMISPCPAGFYCLVVQKYQAAHTDLLHSEVEEQLWERKRGLLPACQFKPKVHKTEFEETY</sequence>
<protein>
    <submittedName>
        <fullName evidence="2">Generic methyl-transferase</fullName>
    </submittedName>
    <submittedName>
        <fullName evidence="3">Methyltransferase domain-containing protein</fullName>
    </submittedName>
</protein>
<feature type="domain" description="Methyltransferase type 11" evidence="1">
    <location>
        <begin position="76"/>
        <end position="126"/>
    </location>
</feature>
<evidence type="ECO:0000259" key="1">
    <source>
        <dbReference type="Pfam" id="PF08241"/>
    </source>
</evidence>
<dbReference type="STRING" id="451.B6N58_07970"/>
<dbReference type="Pfam" id="PF08241">
    <property type="entry name" value="Methyltransf_11"/>
    <property type="match status" value="1"/>
</dbReference>
<dbReference type="SUPFAM" id="SSF53335">
    <property type="entry name" value="S-adenosyl-L-methionine-dependent methyltransferases"/>
    <property type="match status" value="1"/>
</dbReference>
<dbReference type="Gene3D" id="3.40.50.150">
    <property type="entry name" value="Vaccinia Virus protein VP39"/>
    <property type="match status" value="1"/>
</dbReference>
<proteinExistence type="predicted"/>
<dbReference type="AlphaFoldDB" id="A0A098GH68"/>
<dbReference type="GO" id="GO:0032259">
    <property type="term" value="P:methylation"/>
    <property type="evidence" value="ECO:0007669"/>
    <property type="project" value="UniProtKB-KW"/>
</dbReference>
<reference evidence="4" key="2">
    <citation type="submission" date="2014-09" db="EMBL/GenBank/DDBJ databases">
        <authorList>
            <person name="Gomez-Valero L."/>
        </authorList>
    </citation>
    <scope>NUCLEOTIDE SEQUENCE [LARGE SCALE GENOMIC DNA]</scope>
    <source>
        <strain evidence="4">ATCC33218</strain>
    </source>
</reference>
<dbReference type="Proteomes" id="UP000182998">
    <property type="component" value="Unassembled WGS sequence"/>
</dbReference>
<reference evidence="2" key="1">
    <citation type="submission" date="2014-09" db="EMBL/GenBank/DDBJ databases">
        <authorList>
            <person name="GOMEZ-VALERO Laura"/>
        </authorList>
    </citation>
    <scope>NUCLEOTIDE SEQUENCE</scope>
    <source>
        <strain evidence="2">ATCC33218</strain>
    </source>
</reference>
<gene>
    <name evidence="2" type="ORF">LMI_1521</name>
    <name evidence="3" type="ORF">SAMN02982997_00943</name>
</gene>
<dbReference type="EMBL" id="FMVN01000004">
    <property type="protein sequence ID" value="SCY14409.1"/>
    <property type="molecule type" value="Genomic_DNA"/>
</dbReference>
<accession>A0A098GH68</accession>
<dbReference type="RefSeq" id="WP_045099174.1">
    <property type="nucleotide sequence ID" value="NZ_CP020614.1"/>
</dbReference>